<feature type="transmembrane region" description="Helical" evidence="1">
    <location>
        <begin position="54"/>
        <end position="75"/>
    </location>
</feature>
<keyword evidence="1" id="KW-0812">Transmembrane</keyword>
<dbReference type="Proteomes" id="UP000198507">
    <property type="component" value="Unassembled WGS sequence"/>
</dbReference>
<keyword evidence="1" id="KW-1133">Transmembrane helix</keyword>
<feature type="transmembrane region" description="Helical" evidence="1">
    <location>
        <begin position="136"/>
        <end position="156"/>
    </location>
</feature>
<proteinExistence type="predicted"/>
<evidence type="ECO:0000313" key="2">
    <source>
        <dbReference type="EMBL" id="SES97587.1"/>
    </source>
</evidence>
<keyword evidence="3" id="KW-1185">Reference proteome</keyword>
<gene>
    <name evidence="2" type="ORF">SAMN04488546_0955</name>
</gene>
<evidence type="ECO:0000313" key="3">
    <source>
        <dbReference type="Proteomes" id="UP000198507"/>
    </source>
</evidence>
<evidence type="ECO:0000256" key="1">
    <source>
        <dbReference type="SAM" id="Phobius"/>
    </source>
</evidence>
<sequence>MLPDIALGVSVVAAGLWSGLLLMLTTILHPVYASQGPRGFAEGMRAFLPVARTSPTNTVLVALLVLAPAVALVGLRDQVTGAPFVLTAVGLAATVTGPLVVSRRWAEPNYDVMLSWEPDAVPDDWRVARTRWLRANWVRAALTWLALACFLLAWYLHLS</sequence>
<evidence type="ECO:0008006" key="4">
    <source>
        <dbReference type="Google" id="ProtNLM"/>
    </source>
</evidence>
<reference evidence="3" key="1">
    <citation type="submission" date="2016-10" db="EMBL/GenBank/DDBJ databases">
        <authorList>
            <person name="Varghese N."/>
            <person name="Submissions S."/>
        </authorList>
    </citation>
    <scope>NUCLEOTIDE SEQUENCE [LARGE SCALE GENOMIC DNA]</scope>
    <source>
        <strain evidence="3">DSM 44209</strain>
    </source>
</reference>
<protein>
    <recommendedName>
        <fullName evidence="4">DUF1772 domain-containing protein</fullName>
    </recommendedName>
</protein>
<organism evidence="2 3">
    <name type="scientific">Geodermatophilus poikilotrophus</name>
    <dbReference type="NCBI Taxonomy" id="1333667"/>
    <lineage>
        <taxon>Bacteria</taxon>
        <taxon>Bacillati</taxon>
        <taxon>Actinomycetota</taxon>
        <taxon>Actinomycetes</taxon>
        <taxon>Geodermatophilales</taxon>
        <taxon>Geodermatophilaceae</taxon>
        <taxon>Geodermatophilus</taxon>
    </lineage>
</organism>
<keyword evidence="1" id="KW-0472">Membrane</keyword>
<dbReference type="RefSeq" id="WP_091440016.1">
    <property type="nucleotide sequence ID" value="NZ_FOIE01000002.1"/>
</dbReference>
<dbReference type="EMBL" id="FOIE01000002">
    <property type="protein sequence ID" value="SES97587.1"/>
    <property type="molecule type" value="Genomic_DNA"/>
</dbReference>
<dbReference type="OrthoDB" id="119926at2"/>
<feature type="transmembrane region" description="Helical" evidence="1">
    <location>
        <begin position="6"/>
        <end position="33"/>
    </location>
</feature>
<dbReference type="AlphaFoldDB" id="A0A1I0ATR3"/>
<name>A0A1I0ATR3_9ACTN</name>
<accession>A0A1I0ATR3</accession>
<feature type="transmembrane region" description="Helical" evidence="1">
    <location>
        <begin position="81"/>
        <end position="101"/>
    </location>
</feature>